<evidence type="ECO:0000259" key="1">
    <source>
        <dbReference type="Pfam" id="PF17906"/>
    </source>
</evidence>
<dbReference type="InterPro" id="IPR041426">
    <property type="entry name" value="Mos1_HTH"/>
</dbReference>
<dbReference type="EMBL" id="CAJNOM010000075">
    <property type="protein sequence ID" value="CAF0989490.1"/>
    <property type="molecule type" value="Genomic_DNA"/>
</dbReference>
<dbReference type="EMBL" id="CAJNOM010000494">
    <property type="protein sequence ID" value="CAF1468775.1"/>
    <property type="molecule type" value="Genomic_DNA"/>
</dbReference>
<evidence type="ECO:0000313" key="5">
    <source>
        <dbReference type="EMBL" id="CAF1468775.1"/>
    </source>
</evidence>
<sequence>MDKLCLRSCIKTRLLLGLTATEIHNELTAVYGPDVVSYNTVSRRIQRYPNERESLEDNPRSGRSLSAIAQQNIDGVKDLMNDDPNIIIDYIATILDTVITSLIVMDTRRYQ</sequence>
<dbReference type="Gene3D" id="1.10.10.1450">
    <property type="match status" value="1"/>
</dbReference>
<reference evidence="4" key="1">
    <citation type="submission" date="2021-02" db="EMBL/GenBank/DDBJ databases">
        <authorList>
            <person name="Nowell W R."/>
        </authorList>
    </citation>
    <scope>NUCLEOTIDE SEQUENCE</scope>
</reference>
<dbReference type="Proteomes" id="UP000663832">
    <property type="component" value="Unassembled WGS sequence"/>
</dbReference>
<evidence type="ECO:0000313" key="3">
    <source>
        <dbReference type="EMBL" id="CAF0989490.1"/>
    </source>
</evidence>
<feature type="domain" description="Mos1 transposase HTH" evidence="1">
    <location>
        <begin position="6"/>
        <end position="50"/>
    </location>
</feature>
<comment type="caution">
    <text evidence="4">The sequence shown here is derived from an EMBL/GenBank/DDBJ whole genome shotgun (WGS) entry which is preliminary data.</text>
</comment>
<accession>A0A814R0I8</accession>
<proteinExistence type="predicted"/>
<gene>
    <name evidence="2" type="ORF">BJG266_LOCUS15198</name>
    <name evidence="4" type="ORF">BJG266_LOCUS22812</name>
    <name evidence="3" type="ORF">QVE165_LOCUS14313</name>
    <name evidence="5" type="ORF">QVE165_LOCUS41433</name>
    <name evidence="6" type="ORF">QVE165_LOCUS41470</name>
</gene>
<evidence type="ECO:0000313" key="4">
    <source>
        <dbReference type="EMBL" id="CAF1127578.1"/>
    </source>
</evidence>
<dbReference type="Pfam" id="PF17906">
    <property type="entry name" value="HTH_48"/>
    <property type="match status" value="1"/>
</dbReference>
<dbReference type="PANTHER" id="PTHR46060">
    <property type="entry name" value="MARINER MOS1 TRANSPOSASE-LIKE PROTEIN"/>
    <property type="match status" value="1"/>
</dbReference>
<dbReference type="InterPro" id="IPR052709">
    <property type="entry name" value="Transposase-MT_Hybrid"/>
</dbReference>
<dbReference type="AlphaFoldDB" id="A0A814R0I8"/>
<name>A0A814R0I8_9BILA</name>
<dbReference type="OrthoDB" id="616263at2759"/>
<evidence type="ECO:0000313" key="7">
    <source>
        <dbReference type="Proteomes" id="UP000663832"/>
    </source>
</evidence>
<dbReference type="EMBL" id="CAJNOI010000066">
    <property type="protein sequence ID" value="CAF0987323.1"/>
    <property type="molecule type" value="Genomic_DNA"/>
</dbReference>
<keyword evidence="7" id="KW-1185">Reference proteome</keyword>
<dbReference type="EMBL" id="CAJNOI010000146">
    <property type="protein sequence ID" value="CAF1127578.1"/>
    <property type="molecule type" value="Genomic_DNA"/>
</dbReference>
<dbReference type="EMBL" id="CAJNOM010000495">
    <property type="protein sequence ID" value="CAF1469299.1"/>
    <property type="molecule type" value="Genomic_DNA"/>
</dbReference>
<dbReference type="PANTHER" id="PTHR46060:SF1">
    <property type="entry name" value="MARINER MOS1 TRANSPOSASE-LIKE PROTEIN"/>
    <property type="match status" value="1"/>
</dbReference>
<organism evidence="4 8">
    <name type="scientific">Adineta steineri</name>
    <dbReference type="NCBI Taxonomy" id="433720"/>
    <lineage>
        <taxon>Eukaryota</taxon>
        <taxon>Metazoa</taxon>
        <taxon>Spiralia</taxon>
        <taxon>Gnathifera</taxon>
        <taxon>Rotifera</taxon>
        <taxon>Eurotatoria</taxon>
        <taxon>Bdelloidea</taxon>
        <taxon>Adinetida</taxon>
        <taxon>Adinetidae</taxon>
        <taxon>Adineta</taxon>
    </lineage>
</organism>
<protein>
    <recommendedName>
        <fullName evidence="1">Mos1 transposase HTH domain-containing protein</fullName>
    </recommendedName>
</protein>
<dbReference type="Proteomes" id="UP000663877">
    <property type="component" value="Unassembled WGS sequence"/>
</dbReference>
<evidence type="ECO:0000313" key="8">
    <source>
        <dbReference type="Proteomes" id="UP000663877"/>
    </source>
</evidence>
<evidence type="ECO:0000313" key="2">
    <source>
        <dbReference type="EMBL" id="CAF0987323.1"/>
    </source>
</evidence>
<evidence type="ECO:0000313" key="6">
    <source>
        <dbReference type="EMBL" id="CAF1469299.1"/>
    </source>
</evidence>